<dbReference type="SUPFAM" id="SSF52087">
    <property type="entry name" value="CRAL/TRIO domain"/>
    <property type="match status" value="1"/>
</dbReference>
<dbReference type="CDD" id="cd00170">
    <property type="entry name" value="SEC14"/>
    <property type="match status" value="1"/>
</dbReference>
<name>A0A830D4K0_9LAMI</name>
<proteinExistence type="predicted"/>
<organism evidence="2 3">
    <name type="scientific">Phtheirospermum japonicum</name>
    <dbReference type="NCBI Taxonomy" id="374723"/>
    <lineage>
        <taxon>Eukaryota</taxon>
        <taxon>Viridiplantae</taxon>
        <taxon>Streptophyta</taxon>
        <taxon>Embryophyta</taxon>
        <taxon>Tracheophyta</taxon>
        <taxon>Spermatophyta</taxon>
        <taxon>Magnoliopsida</taxon>
        <taxon>eudicotyledons</taxon>
        <taxon>Gunneridae</taxon>
        <taxon>Pentapetalae</taxon>
        <taxon>asterids</taxon>
        <taxon>lamiids</taxon>
        <taxon>Lamiales</taxon>
        <taxon>Orobanchaceae</taxon>
        <taxon>Orobanchaceae incertae sedis</taxon>
        <taxon>Phtheirospermum</taxon>
    </lineage>
</organism>
<sequence>MMEDEDVLFSPEKVVVEETNCEEQKKLSLLRAILEKKDPSCKDLEDPILRRFLGICDLDVEKACLKVTKYLGWRRKLVPKGFISESEVANQIAQNKAFMQGRDKQGRPIAVLLFSRHFPSKGGLDELNRSIPDGQDTFTIIGDFQGYGYSNKDFRGSLATINILQDYYPERLGKVYNIHVPYIYMTFWKTISPFIKKNARKKIVFVDNKKLHETLLEDIDESQLPEIYGGKLPLVPIHMAP</sequence>
<gene>
    <name evidence="2" type="ORF">PHJA_002275100</name>
</gene>
<evidence type="ECO:0000259" key="1">
    <source>
        <dbReference type="PROSITE" id="PS50191"/>
    </source>
</evidence>
<dbReference type="Gene3D" id="3.40.525.10">
    <property type="entry name" value="CRAL-TRIO lipid binding domain"/>
    <property type="match status" value="1"/>
</dbReference>
<dbReference type="InterPro" id="IPR036273">
    <property type="entry name" value="CRAL/TRIO_N_dom_sf"/>
</dbReference>
<accession>A0A830D4K0</accession>
<dbReference type="PROSITE" id="PS50191">
    <property type="entry name" value="CRAL_TRIO"/>
    <property type="match status" value="1"/>
</dbReference>
<dbReference type="PANTHER" id="PTHR46277:SF19">
    <property type="entry name" value="RANDOM SLUG PROTEIN 5-LIKE"/>
    <property type="match status" value="1"/>
</dbReference>
<dbReference type="Proteomes" id="UP000653305">
    <property type="component" value="Unassembled WGS sequence"/>
</dbReference>
<keyword evidence="3" id="KW-1185">Reference proteome</keyword>
<dbReference type="SMART" id="SM00516">
    <property type="entry name" value="SEC14"/>
    <property type="match status" value="1"/>
</dbReference>
<evidence type="ECO:0000313" key="3">
    <source>
        <dbReference type="Proteomes" id="UP000653305"/>
    </source>
</evidence>
<feature type="domain" description="CRAL-TRIO" evidence="1">
    <location>
        <begin position="85"/>
        <end position="236"/>
    </location>
</feature>
<dbReference type="InterPro" id="IPR001251">
    <property type="entry name" value="CRAL-TRIO_dom"/>
</dbReference>
<dbReference type="AlphaFoldDB" id="A0A830D4K0"/>
<dbReference type="Pfam" id="PF00650">
    <property type="entry name" value="CRAL_TRIO"/>
    <property type="match status" value="1"/>
</dbReference>
<reference evidence="2" key="1">
    <citation type="submission" date="2020-07" db="EMBL/GenBank/DDBJ databases">
        <title>Ethylene signaling mediates host invasion by parasitic plants.</title>
        <authorList>
            <person name="Yoshida S."/>
        </authorList>
    </citation>
    <scope>NUCLEOTIDE SEQUENCE</scope>
    <source>
        <strain evidence="2">Okayama</strain>
    </source>
</reference>
<evidence type="ECO:0000313" key="2">
    <source>
        <dbReference type="EMBL" id="GFQ01312.1"/>
    </source>
</evidence>
<comment type="caution">
    <text evidence="2">The sequence shown here is derived from an EMBL/GenBank/DDBJ whole genome shotgun (WGS) entry which is preliminary data.</text>
</comment>
<dbReference type="InterPro" id="IPR036865">
    <property type="entry name" value="CRAL-TRIO_dom_sf"/>
</dbReference>
<protein>
    <submittedName>
        <fullName evidence="2">Cral-trio domain-containing protein c589.09 mitochondrial</fullName>
    </submittedName>
</protein>
<dbReference type="PANTHER" id="PTHR46277">
    <property type="entry name" value="OS03G0850700 PROTEIN"/>
    <property type="match status" value="1"/>
</dbReference>
<dbReference type="SUPFAM" id="SSF46938">
    <property type="entry name" value="CRAL/TRIO N-terminal domain"/>
    <property type="match status" value="1"/>
</dbReference>
<dbReference type="EMBL" id="BMAC01000673">
    <property type="protein sequence ID" value="GFQ01312.1"/>
    <property type="molecule type" value="Genomic_DNA"/>
</dbReference>
<dbReference type="OrthoDB" id="1434354at2759"/>